<proteinExistence type="predicted"/>
<dbReference type="GO" id="GO:0015628">
    <property type="term" value="P:protein secretion by the type II secretion system"/>
    <property type="evidence" value="ECO:0007669"/>
    <property type="project" value="InterPro"/>
</dbReference>
<evidence type="ECO:0000256" key="2">
    <source>
        <dbReference type="ARBA" id="ARBA00004418"/>
    </source>
</evidence>
<dbReference type="GO" id="GO:0015627">
    <property type="term" value="C:type II protein secretion system complex"/>
    <property type="evidence" value="ECO:0007669"/>
    <property type="project" value="InterPro"/>
</dbReference>
<dbReference type="Pfam" id="PF07963">
    <property type="entry name" value="N_methyl"/>
    <property type="match status" value="1"/>
</dbReference>
<keyword evidence="6" id="KW-0472">Membrane</keyword>
<dbReference type="InterPro" id="IPR012902">
    <property type="entry name" value="N_methyl_site"/>
</dbReference>
<dbReference type="RefSeq" id="WP_009202153.1">
    <property type="nucleotide sequence ID" value="NZ_ACJX03000001.1"/>
</dbReference>
<reference evidence="8" key="1">
    <citation type="submission" date="2012-09" db="EMBL/GenBank/DDBJ databases">
        <authorList>
            <person name="Weinstock G."/>
            <person name="Sodergren E."/>
            <person name="Clifton S."/>
            <person name="Fulton L."/>
            <person name="Fulton B."/>
            <person name="Courtney L."/>
            <person name="Fronick C."/>
            <person name="Harrison M."/>
            <person name="Strong C."/>
            <person name="Farmer C."/>
            <person name="Delehaunty K."/>
            <person name="Markovic C."/>
            <person name="Hall O."/>
            <person name="Minx P."/>
            <person name="Tomlinson C."/>
            <person name="Mitreva M."/>
            <person name="Nelson J."/>
            <person name="Hou S."/>
            <person name="Wollam A."/>
            <person name="Pepin K.H."/>
            <person name="Johnson M."/>
            <person name="Bhonagiri V."/>
            <person name="Nash W.E."/>
            <person name="Suruliraj S."/>
            <person name="Warren W."/>
            <person name="Chinwalla A."/>
            <person name="Mardis E.R."/>
            <person name="Wilson R.K."/>
        </authorList>
    </citation>
    <scope>NUCLEOTIDE SEQUENCE [LARGE SCALE GENOMIC DNA]</scope>
    <source>
        <strain evidence="8">OS1</strain>
    </source>
</reference>
<evidence type="ECO:0000313" key="7">
    <source>
        <dbReference type="EMBL" id="KRT35201.1"/>
    </source>
</evidence>
<comment type="caution">
    <text evidence="7">The sequence shown here is derived from an EMBL/GenBank/DDBJ whole genome shotgun (WGS) entry which is preliminary data.</text>
</comment>
<gene>
    <name evidence="7" type="ORF">HMPREF1705_04467</name>
</gene>
<keyword evidence="8" id="KW-1185">Reference proteome</keyword>
<sequence>MSEMKKRLQRRGARKGFTLVELLIVIIIIGILAGAMMLVAGGGRDAAEASKIISDLRTMKSAALMWMTENPAGDVKTMWAGLEEDPTPLNAYLDRPILKDLHNFEFVSDGKLTKSEITGYETEVVNGQDVEVPVYNTVEIDDALLLGYDLKDVRDGVKINLEKQAKSAGLYGGKEIDLSGVNPDAVGFYTKDKKTVYVIVQ</sequence>
<keyword evidence="6" id="KW-0812">Transmembrane</keyword>
<dbReference type="InterPro" id="IPR000983">
    <property type="entry name" value="Bac_GSPG_pilin"/>
</dbReference>
<dbReference type="GO" id="GO:0042597">
    <property type="term" value="C:periplasmic space"/>
    <property type="evidence" value="ECO:0007669"/>
    <property type="project" value="UniProtKB-SubCell"/>
</dbReference>
<keyword evidence="5" id="KW-0998">Cell outer membrane</keyword>
<dbReference type="Proteomes" id="UP000005273">
    <property type="component" value="Unassembled WGS sequence"/>
</dbReference>
<dbReference type="EMBL" id="ACJX03000001">
    <property type="protein sequence ID" value="KRT35201.1"/>
    <property type="molecule type" value="Genomic_DNA"/>
</dbReference>
<dbReference type="STRING" id="592015.HMPREF1705_04467"/>
<evidence type="ECO:0000256" key="1">
    <source>
        <dbReference type="ARBA" id="ARBA00004203"/>
    </source>
</evidence>
<accession>A0A0T5XA30</accession>
<dbReference type="eggNOG" id="COG2165">
    <property type="taxonomic scope" value="Bacteria"/>
</dbReference>
<evidence type="ECO:0000256" key="5">
    <source>
        <dbReference type="ARBA" id="ARBA00023237"/>
    </source>
</evidence>
<comment type="subcellular location">
    <subcellularLocation>
        <location evidence="1">Cell outer membrane</location>
        <topology evidence="1">Single-pass membrane protein</topology>
    </subcellularLocation>
    <subcellularLocation>
        <location evidence="2">Periplasm</location>
    </subcellularLocation>
</comment>
<evidence type="ECO:0000256" key="4">
    <source>
        <dbReference type="ARBA" id="ARBA00022764"/>
    </source>
</evidence>
<dbReference type="PROSITE" id="PS00409">
    <property type="entry name" value="PROKAR_NTER_METHYL"/>
    <property type="match status" value="1"/>
</dbReference>
<keyword evidence="4" id="KW-0574">Periplasm</keyword>
<dbReference type="SUPFAM" id="SSF54523">
    <property type="entry name" value="Pili subunits"/>
    <property type="match status" value="1"/>
</dbReference>
<organism evidence="7 8">
    <name type="scientific">Acetomicrobium hydrogeniformans ATCC BAA-1850</name>
    <dbReference type="NCBI Taxonomy" id="592015"/>
    <lineage>
        <taxon>Bacteria</taxon>
        <taxon>Thermotogati</taxon>
        <taxon>Synergistota</taxon>
        <taxon>Synergistia</taxon>
        <taxon>Synergistales</taxon>
        <taxon>Acetomicrobiaceae</taxon>
        <taxon>Acetomicrobium</taxon>
    </lineage>
</organism>
<feature type="transmembrane region" description="Helical" evidence="6">
    <location>
        <begin position="20"/>
        <end position="41"/>
    </location>
</feature>
<dbReference type="GO" id="GO:0009279">
    <property type="term" value="C:cell outer membrane"/>
    <property type="evidence" value="ECO:0007669"/>
    <property type="project" value="UniProtKB-SubCell"/>
</dbReference>
<name>A0A0T5XA30_9BACT</name>
<dbReference type="InterPro" id="IPR045584">
    <property type="entry name" value="Pilin-like"/>
</dbReference>
<dbReference type="AlphaFoldDB" id="A0A0T5XA30"/>
<dbReference type="PRINTS" id="PR00813">
    <property type="entry name" value="BCTERIALGSPG"/>
</dbReference>
<evidence type="ECO:0000313" key="8">
    <source>
        <dbReference type="Proteomes" id="UP000005273"/>
    </source>
</evidence>
<keyword evidence="3" id="KW-0488">Methylation</keyword>
<dbReference type="NCBIfam" id="TIGR02532">
    <property type="entry name" value="IV_pilin_GFxxxE"/>
    <property type="match status" value="1"/>
</dbReference>
<protein>
    <submittedName>
        <fullName evidence="7">Prepilin-type cleavage/methylation protein</fullName>
    </submittedName>
</protein>
<evidence type="ECO:0000256" key="6">
    <source>
        <dbReference type="SAM" id="Phobius"/>
    </source>
</evidence>
<dbReference type="Gene3D" id="3.30.700.10">
    <property type="entry name" value="Glycoprotein, Type 4 Pilin"/>
    <property type="match status" value="1"/>
</dbReference>
<keyword evidence="6" id="KW-1133">Transmembrane helix</keyword>
<evidence type="ECO:0000256" key="3">
    <source>
        <dbReference type="ARBA" id="ARBA00022481"/>
    </source>
</evidence>